<organism evidence="1 2">
    <name type="scientific">Stentor coeruleus</name>
    <dbReference type="NCBI Taxonomy" id="5963"/>
    <lineage>
        <taxon>Eukaryota</taxon>
        <taxon>Sar</taxon>
        <taxon>Alveolata</taxon>
        <taxon>Ciliophora</taxon>
        <taxon>Postciliodesmatophora</taxon>
        <taxon>Heterotrichea</taxon>
        <taxon>Heterotrichida</taxon>
        <taxon>Stentoridae</taxon>
        <taxon>Stentor</taxon>
    </lineage>
</organism>
<dbReference type="EMBL" id="MPUH01000261">
    <property type="protein sequence ID" value="OMJ84698.1"/>
    <property type="molecule type" value="Genomic_DNA"/>
</dbReference>
<dbReference type="Proteomes" id="UP000187209">
    <property type="component" value="Unassembled WGS sequence"/>
</dbReference>
<gene>
    <name evidence="1" type="ORF">SteCoe_14156</name>
</gene>
<evidence type="ECO:0000313" key="2">
    <source>
        <dbReference type="Proteomes" id="UP000187209"/>
    </source>
</evidence>
<accession>A0A1R2C6Q6</accession>
<comment type="caution">
    <text evidence="1">The sequence shown here is derived from an EMBL/GenBank/DDBJ whole genome shotgun (WGS) entry which is preliminary data.</text>
</comment>
<keyword evidence="2" id="KW-1185">Reference proteome</keyword>
<name>A0A1R2C6Q6_9CILI</name>
<dbReference type="AlphaFoldDB" id="A0A1R2C6Q6"/>
<reference evidence="1 2" key="1">
    <citation type="submission" date="2016-11" db="EMBL/GenBank/DDBJ databases">
        <title>The macronuclear genome of Stentor coeruleus: a giant cell with tiny introns.</title>
        <authorList>
            <person name="Slabodnick M."/>
            <person name="Ruby J.G."/>
            <person name="Reiff S.B."/>
            <person name="Swart E.C."/>
            <person name="Gosai S."/>
            <person name="Prabakaran S."/>
            <person name="Witkowska E."/>
            <person name="Larue G.E."/>
            <person name="Fisher S."/>
            <person name="Freeman R.M."/>
            <person name="Gunawardena J."/>
            <person name="Chu W."/>
            <person name="Stover N.A."/>
            <person name="Gregory B.D."/>
            <person name="Nowacki M."/>
            <person name="Derisi J."/>
            <person name="Roy S.W."/>
            <person name="Marshall W.F."/>
            <person name="Sood P."/>
        </authorList>
    </citation>
    <scope>NUCLEOTIDE SEQUENCE [LARGE SCALE GENOMIC DNA]</scope>
    <source>
        <strain evidence="1">WM001</strain>
    </source>
</reference>
<proteinExistence type="predicted"/>
<protein>
    <submittedName>
        <fullName evidence="1">Uncharacterized protein</fullName>
    </submittedName>
</protein>
<sequence length="69" mass="7556">MGCGLSKKHSKIDTIGTLQSPGLATKTLVLKVRSPGHINAYSMRTNLKTIFEVRSYQENKFTLASGICN</sequence>
<evidence type="ECO:0000313" key="1">
    <source>
        <dbReference type="EMBL" id="OMJ84698.1"/>
    </source>
</evidence>